<organism evidence="2 3">
    <name type="scientific">Nonomuraea polychroma</name>
    <dbReference type="NCBI Taxonomy" id="46176"/>
    <lineage>
        <taxon>Bacteria</taxon>
        <taxon>Bacillati</taxon>
        <taxon>Actinomycetota</taxon>
        <taxon>Actinomycetes</taxon>
        <taxon>Streptosporangiales</taxon>
        <taxon>Streptosporangiaceae</taxon>
        <taxon>Nonomuraea</taxon>
    </lineage>
</organism>
<keyword evidence="3" id="KW-1185">Reference proteome</keyword>
<evidence type="ECO:0000313" key="3">
    <source>
        <dbReference type="Proteomes" id="UP000284824"/>
    </source>
</evidence>
<reference evidence="2 3" key="1">
    <citation type="submission" date="2019-01" db="EMBL/GenBank/DDBJ databases">
        <title>Sequencing the genomes of 1000 actinobacteria strains.</title>
        <authorList>
            <person name="Klenk H.-P."/>
        </authorList>
    </citation>
    <scope>NUCLEOTIDE SEQUENCE [LARGE SCALE GENOMIC DNA]</scope>
    <source>
        <strain evidence="2 3">DSM 43925</strain>
    </source>
</reference>
<dbReference type="EMBL" id="SAUN01000001">
    <property type="protein sequence ID" value="RVX45202.1"/>
    <property type="molecule type" value="Genomic_DNA"/>
</dbReference>
<dbReference type="AlphaFoldDB" id="A0A438MH78"/>
<dbReference type="Proteomes" id="UP000284824">
    <property type="component" value="Unassembled WGS sequence"/>
</dbReference>
<name>A0A438MH78_9ACTN</name>
<sequence length="117" mass="12117">MEAEPVAIVGLARATDLVRSVGQSSERSRRLSQGRGPERIDAVLAGALGDDDAGTLKGLQVLGRLRLAGLGELSEDTDRPGPLGQQAAPVMAAPASAYRSRPDRPRPSGRPLLPNGG</sequence>
<evidence type="ECO:0000256" key="1">
    <source>
        <dbReference type="SAM" id="MobiDB-lite"/>
    </source>
</evidence>
<gene>
    <name evidence="2" type="ORF">EDD27_7988</name>
</gene>
<feature type="compositionally biased region" description="Low complexity" evidence="1">
    <location>
        <begin position="87"/>
        <end position="99"/>
    </location>
</feature>
<dbReference type="RefSeq" id="WP_241564491.1">
    <property type="nucleotide sequence ID" value="NZ_SAUN01000001.1"/>
</dbReference>
<feature type="region of interest" description="Disordered" evidence="1">
    <location>
        <begin position="73"/>
        <end position="117"/>
    </location>
</feature>
<accession>A0A438MH78</accession>
<protein>
    <submittedName>
        <fullName evidence="2">Uncharacterized protein</fullName>
    </submittedName>
</protein>
<evidence type="ECO:0000313" key="2">
    <source>
        <dbReference type="EMBL" id="RVX45202.1"/>
    </source>
</evidence>
<comment type="caution">
    <text evidence="2">The sequence shown here is derived from an EMBL/GenBank/DDBJ whole genome shotgun (WGS) entry which is preliminary data.</text>
</comment>
<proteinExistence type="predicted"/>